<feature type="compositionally biased region" description="Pro residues" evidence="9">
    <location>
        <begin position="275"/>
        <end position="284"/>
    </location>
</feature>
<evidence type="ECO:0000313" key="12">
    <source>
        <dbReference type="Proteomes" id="UP000608513"/>
    </source>
</evidence>
<dbReference type="InterPro" id="IPR003594">
    <property type="entry name" value="HATPase_dom"/>
</dbReference>
<evidence type="ECO:0000256" key="7">
    <source>
        <dbReference type="ARBA" id="ARBA00022840"/>
    </source>
</evidence>
<evidence type="ECO:0000256" key="2">
    <source>
        <dbReference type="ARBA" id="ARBA00012438"/>
    </source>
</evidence>
<evidence type="ECO:0000313" key="11">
    <source>
        <dbReference type="EMBL" id="MBC5783831.1"/>
    </source>
</evidence>
<dbReference type="InterPro" id="IPR004358">
    <property type="entry name" value="Sig_transdc_His_kin-like_C"/>
</dbReference>
<dbReference type="SMART" id="SM00387">
    <property type="entry name" value="HATPase_c"/>
    <property type="match status" value="1"/>
</dbReference>
<dbReference type="GO" id="GO:0005524">
    <property type="term" value="F:ATP binding"/>
    <property type="evidence" value="ECO:0007669"/>
    <property type="project" value="UniProtKB-KW"/>
</dbReference>
<dbReference type="Gene3D" id="3.30.565.10">
    <property type="entry name" value="Histidine kinase-like ATPase, C-terminal domain"/>
    <property type="match status" value="1"/>
</dbReference>
<name>A0A923MRW2_9BURK</name>
<evidence type="ECO:0000259" key="10">
    <source>
        <dbReference type="PROSITE" id="PS50109"/>
    </source>
</evidence>
<comment type="catalytic activity">
    <reaction evidence="1">
        <text>ATP + protein L-histidine = ADP + protein N-phospho-L-histidine.</text>
        <dbReference type="EC" id="2.7.13.3"/>
    </reaction>
</comment>
<keyword evidence="5" id="KW-0547">Nucleotide-binding</keyword>
<keyword evidence="8" id="KW-0902">Two-component regulatory system</keyword>
<keyword evidence="3" id="KW-0597">Phosphoprotein</keyword>
<dbReference type="EMBL" id="JACORT010000005">
    <property type="protein sequence ID" value="MBC5783831.1"/>
    <property type="molecule type" value="Genomic_DNA"/>
</dbReference>
<keyword evidence="4" id="KW-0808">Transferase</keyword>
<organism evidence="11 12">
    <name type="scientific">Ramlibacter cellulosilyticus</name>
    <dbReference type="NCBI Taxonomy" id="2764187"/>
    <lineage>
        <taxon>Bacteria</taxon>
        <taxon>Pseudomonadati</taxon>
        <taxon>Pseudomonadota</taxon>
        <taxon>Betaproteobacteria</taxon>
        <taxon>Burkholderiales</taxon>
        <taxon>Comamonadaceae</taxon>
        <taxon>Ramlibacter</taxon>
    </lineage>
</organism>
<evidence type="ECO:0000256" key="4">
    <source>
        <dbReference type="ARBA" id="ARBA00022679"/>
    </source>
</evidence>
<dbReference type="GO" id="GO:0004673">
    <property type="term" value="F:protein histidine kinase activity"/>
    <property type="evidence" value="ECO:0007669"/>
    <property type="project" value="UniProtKB-EC"/>
</dbReference>
<dbReference type="EC" id="2.7.13.3" evidence="2"/>
<dbReference type="PRINTS" id="PR00344">
    <property type="entry name" value="BCTRLSENSOR"/>
</dbReference>
<evidence type="ECO:0000256" key="1">
    <source>
        <dbReference type="ARBA" id="ARBA00000085"/>
    </source>
</evidence>
<dbReference type="GO" id="GO:0000160">
    <property type="term" value="P:phosphorelay signal transduction system"/>
    <property type="evidence" value="ECO:0007669"/>
    <property type="project" value="UniProtKB-KW"/>
</dbReference>
<dbReference type="Proteomes" id="UP000608513">
    <property type="component" value="Unassembled WGS sequence"/>
</dbReference>
<accession>A0A923MRW2</accession>
<dbReference type="PANTHER" id="PTHR43065">
    <property type="entry name" value="SENSOR HISTIDINE KINASE"/>
    <property type="match status" value="1"/>
</dbReference>
<dbReference type="Pfam" id="PF02518">
    <property type="entry name" value="HATPase_c"/>
    <property type="match status" value="1"/>
</dbReference>
<evidence type="ECO:0000256" key="3">
    <source>
        <dbReference type="ARBA" id="ARBA00022553"/>
    </source>
</evidence>
<dbReference type="AlphaFoldDB" id="A0A923MRW2"/>
<evidence type="ECO:0000256" key="5">
    <source>
        <dbReference type="ARBA" id="ARBA00022741"/>
    </source>
</evidence>
<dbReference type="SUPFAM" id="SSF55874">
    <property type="entry name" value="ATPase domain of HSP90 chaperone/DNA topoisomerase II/histidine kinase"/>
    <property type="match status" value="1"/>
</dbReference>
<comment type="caution">
    <text evidence="11">The sequence shown here is derived from an EMBL/GenBank/DDBJ whole genome shotgun (WGS) entry which is preliminary data.</text>
</comment>
<keyword evidence="7" id="KW-0067">ATP-binding</keyword>
<dbReference type="InterPro" id="IPR036890">
    <property type="entry name" value="HATPase_C_sf"/>
</dbReference>
<evidence type="ECO:0000256" key="9">
    <source>
        <dbReference type="SAM" id="MobiDB-lite"/>
    </source>
</evidence>
<evidence type="ECO:0000256" key="8">
    <source>
        <dbReference type="ARBA" id="ARBA00023012"/>
    </source>
</evidence>
<keyword evidence="12" id="KW-1185">Reference proteome</keyword>
<protein>
    <recommendedName>
        <fullName evidence="2">histidine kinase</fullName>
        <ecNumber evidence="2">2.7.13.3</ecNumber>
    </recommendedName>
</protein>
<feature type="domain" description="Histidine kinase" evidence="10">
    <location>
        <begin position="57"/>
        <end position="270"/>
    </location>
</feature>
<feature type="region of interest" description="Disordered" evidence="9">
    <location>
        <begin position="273"/>
        <end position="292"/>
    </location>
</feature>
<dbReference type="PROSITE" id="PS50109">
    <property type="entry name" value="HIS_KIN"/>
    <property type="match status" value="1"/>
</dbReference>
<sequence length="292" mass="30831">MQVAVLWSVIAALVLAGAAALLRLWQLLRAAREREGQLDRQLAHACGFALAGPLGSSGLQELAQALDALGERTAAAQSLCAQGRLDALQEALPELGERTAQARENVHALLALLQPRDRSRETFDANDMAAEAVHLITPEAKRRGMELVVLPCPGSALVAGERSELHLVLLQLVANALDAMQDTPAAFRRVLVATHASPGGVELQVSDRGHGFGARRPDTLFSPYYTTRQGHMGLGLAVARRVVEAHGGRIEARRRAGGGAVFTVTLPRAAAAPLAPAPARPPSLNPSCVVQP</sequence>
<proteinExistence type="predicted"/>
<reference evidence="11" key="1">
    <citation type="submission" date="2020-08" db="EMBL/GenBank/DDBJ databases">
        <title>Ramlibacter sp. USB13 16S ribosomal RNA gene genome sequencing and assembly.</title>
        <authorList>
            <person name="Kang M."/>
        </authorList>
    </citation>
    <scope>NUCLEOTIDE SEQUENCE</scope>
    <source>
        <strain evidence="11">USB13</strain>
    </source>
</reference>
<gene>
    <name evidence="11" type="ORF">H8N03_12820</name>
</gene>
<dbReference type="PANTHER" id="PTHR43065:SF10">
    <property type="entry name" value="PEROXIDE STRESS-ACTIVATED HISTIDINE KINASE MAK3"/>
    <property type="match status" value="1"/>
</dbReference>
<dbReference type="RefSeq" id="WP_187076584.1">
    <property type="nucleotide sequence ID" value="NZ_JACORT010000005.1"/>
</dbReference>
<keyword evidence="6" id="KW-0418">Kinase</keyword>
<dbReference type="InterPro" id="IPR005467">
    <property type="entry name" value="His_kinase_dom"/>
</dbReference>
<evidence type="ECO:0000256" key="6">
    <source>
        <dbReference type="ARBA" id="ARBA00022777"/>
    </source>
</evidence>